<feature type="non-terminal residue" evidence="1">
    <location>
        <position position="1"/>
    </location>
</feature>
<dbReference type="AlphaFoldDB" id="A0A7J4TJH2"/>
<dbReference type="Proteomes" id="UP000586031">
    <property type="component" value="Unassembled WGS sequence"/>
</dbReference>
<proteinExistence type="predicted"/>
<sequence>DVTIEFNPDRFRPAEVPILFADTKKIQSIGSKIDYTLNDIIKDQLNYFLKKENRSA</sequence>
<comment type="caution">
    <text evidence="1">The sequence shown here is derived from an EMBL/GenBank/DDBJ whole genome shotgun (WGS) entry which is preliminary data.</text>
</comment>
<name>A0A7J4TJH2_9EURY</name>
<organism evidence="1 2">
    <name type="scientific">Methanobacterium subterraneum</name>
    <dbReference type="NCBI Taxonomy" id="59277"/>
    <lineage>
        <taxon>Archaea</taxon>
        <taxon>Methanobacteriati</taxon>
        <taxon>Methanobacteriota</taxon>
        <taxon>Methanomada group</taxon>
        <taxon>Methanobacteria</taxon>
        <taxon>Methanobacteriales</taxon>
        <taxon>Methanobacteriaceae</taxon>
        <taxon>Methanobacterium</taxon>
    </lineage>
</organism>
<dbReference type="EMBL" id="DUHE01000183">
    <property type="protein sequence ID" value="HII84500.1"/>
    <property type="molecule type" value="Genomic_DNA"/>
</dbReference>
<accession>A0A7J4TJH2</accession>
<protein>
    <submittedName>
        <fullName evidence="1">GDP-mannose 4,6 dehydratase</fullName>
    </submittedName>
</protein>
<gene>
    <name evidence="1" type="ORF">HA271_06625</name>
</gene>
<evidence type="ECO:0000313" key="1">
    <source>
        <dbReference type="EMBL" id="HII84500.1"/>
    </source>
</evidence>
<evidence type="ECO:0000313" key="2">
    <source>
        <dbReference type="Proteomes" id="UP000586031"/>
    </source>
</evidence>
<reference evidence="2" key="1">
    <citation type="journal article" date="2020" name="bioRxiv">
        <title>A rank-normalized archaeal taxonomy based on genome phylogeny resolves widespread incomplete and uneven classifications.</title>
        <authorList>
            <person name="Rinke C."/>
            <person name="Chuvochina M."/>
            <person name="Mussig A.J."/>
            <person name="Chaumeil P.-A."/>
            <person name="Waite D.W."/>
            <person name="Whitman W.B."/>
            <person name="Parks D.H."/>
            <person name="Hugenholtz P."/>
        </authorList>
    </citation>
    <scope>NUCLEOTIDE SEQUENCE [LARGE SCALE GENOMIC DNA]</scope>
</reference>